<reference evidence="6" key="1">
    <citation type="submission" date="2020-05" db="EMBL/GenBank/DDBJ databases">
        <title>Fertoebacter nigrum gen. nov., sp. nov., a new member of the family Rhodobacteraceae.</title>
        <authorList>
            <person name="Szuroczki S."/>
            <person name="Abbaszade G."/>
            <person name="Buni D."/>
            <person name="Schumann P."/>
            <person name="Toth E."/>
        </authorList>
    </citation>
    <scope>NUCLEOTIDE SEQUENCE</scope>
    <source>
        <strain evidence="6">RG-N-1a</strain>
    </source>
</reference>
<dbReference type="EMBL" id="WHUT02000001">
    <property type="protein sequence ID" value="NUB42788.1"/>
    <property type="molecule type" value="Genomic_DNA"/>
</dbReference>
<dbReference type="SUPFAM" id="SSF53850">
    <property type="entry name" value="Periplasmic binding protein-like II"/>
    <property type="match status" value="1"/>
</dbReference>
<name>A0A8X8GZR7_9RHOB</name>
<dbReference type="GO" id="GO:0003677">
    <property type="term" value="F:DNA binding"/>
    <property type="evidence" value="ECO:0007669"/>
    <property type="project" value="UniProtKB-KW"/>
</dbReference>
<keyword evidence="3" id="KW-0238">DNA-binding</keyword>
<evidence type="ECO:0000313" key="6">
    <source>
        <dbReference type="EMBL" id="NUB42788.1"/>
    </source>
</evidence>
<dbReference type="InterPro" id="IPR036390">
    <property type="entry name" value="WH_DNA-bd_sf"/>
</dbReference>
<dbReference type="InterPro" id="IPR005119">
    <property type="entry name" value="LysR_subst-bd"/>
</dbReference>
<keyword evidence="4" id="KW-0804">Transcription</keyword>
<evidence type="ECO:0000259" key="5">
    <source>
        <dbReference type="PROSITE" id="PS50931"/>
    </source>
</evidence>
<dbReference type="Proteomes" id="UP000484076">
    <property type="component" value="Unassembled WGS sequence"/>
</dbReference>
<evidence type="ECO:0000256" key="3">
    <source>
        <dbReference type="ARBA" id="ARBA00023125"/>
    </source>
</evidence>
<dbReference type="InterPro" id="IPR050950">
    <property type="entry name" value="HTH-type_LysR_regulators"/>
</dbReference>
<dbReference type="Pfam" id="PF00126">
    <property type="entry name" value="HTH_1"/>
    <property type="match status" value="1"/>
</dbReference>
<dbReference type="Gene3D" id="1.10.10.10">
    <property type="entry name" value="Winged helix-like DNA-binding domain superfamily/Winged helix DNA-binding domain"/>
    <property type="match status" value="1"/>
</dbReference>
<dbReference type="InterPro" id="IPR000847">
    <property type="entry name" value="LysR_HTH_N"/>
</dbReference>
<dbReference type="PANTHER" id="PTHR30419:SF8">
    <property type="entry name" value="NITROGEN ASSIMILATION TRANSCRIPTIONAL ACTIVATOR-RELATED"/>
    <property type="match status" value="1"/>
</dbReference>
<organism evidence="6 7">
    <name type="scientific">Fertoeibacter niger</name>
    <dbReference type="NCBI Taxonomy" id="2656921"/>
    <lineage>
        <taxon>Bacteria</taxon>
        <taxon>Pseudomonadati</taxon>
        <taxon>Pseudomonadota</taxon>
        <taxon>Alphaproteobacteria</taxon>
        <taxon>Rhodobacterales</taxon>
        <taxon>Paracoccaceae</taxon>
        <taxon>Fertoeibacter</taxon>
    </lineage>
</organism>
<feature type="domain" description="HTH lysR-type" evidence="5">
    <location>
        <begin position="10"/>
        <end position="67"/>
    </location>
</feature>
<dbReference type="PANTHER" id="PTHR30419">
    <property type="entry name" value="HTH-TYPE TRANSCRIPTIONAL REGULATOR YBHD"/>
    <property type="match status" value="1"/>
</dbReference>
<gene>
    <name evidence="6" type="ORF">GEU84_000180</name>
</gene>
<dbReference type="PROSITE" id="PS50931">
    <property type="entry name" value="HTH_LYSR"/>
    <property type="match status" value="1"/>
</dbReference>
<dbReference type="RefSeq" id="WP_152823495.1">
    <property type="nucleotide sequence ID" value="NZ_WHUT02000001.1"/>
</dbReference>
<protein>
    <submittedName>
        <fullName evidence="6">LysR family transcriptional regulator</fullName>
    </submittedName>
</protein>
<accession>A0A8X8GZR7</accession>
<evidence type="ECO:0000256" key="1">
    <source>
        <dbReference type="ARBA" id="ARBA00009437"/>
    </source>
</evidence>
<evidence type="ECO:0000256" key="2">
    <source>
        <dbReference type="ARBA" id="ARBA00023015"/>
    </source>
</evidence>
<dbReference type="Gene3D" id="3.40.190.290">
    <property type="match status" value="1"/>
</dbReference>
<dbReference type="AlphaFoldDB" id="A0A8X8GZR7"/>
<dbReference type="InterPro" id="IPR036388">
    <property type="entry name" value="WH-like_DNA-bd_sf"/>
</dbReference>
<dbReference type="GO" id="GO:0003700">
    <property type="term" value="F:DNA-binding transcription factor activity"/>
    <property type="evidence" value="ECO:0007669"/>
    <property type="project" value="InterPro"/>
</dbReference>
<dbReference type="Pfam" id="PF03466">
    <property type="entry name" value="LysR_substrate"/>
    <property type="match status" value="1"/>
</dbReference>
<evidence type="ECO:0000313" key="7">
    <source>
        <dbReference type="Proteomes" id="UP000484076"/>
    </source>
</evidence>
<evidence type="ECO:0000256" key="4">
    <source>
        <dbReference type="ARBA" id="ARBA00023163"/>
    </source>
</evidence>
<keyword evidence="2" id="KW-0805">Transcription regulation</keyword>
<comment type="caution">
    <text evidence="6">The sequence shown here is derived from an EMBL/GenBank/DDBJ whole genome shotgun (WGS) entry which is preliminary data.</text>
</comment>
<comment type="similarity">
    <text evidence="1">Belongs to the LysR transcriptional regulatory family.</text>
</comment>
<keyword evidence="7" id="KW-1185">Reference proteome</keyword>
<dbReference type="SUPFAM" id="SSF46785">
    <property type="entry name" value="Winged helix' DNA-binding domain"/>
    <property type="match status" value="1"/>
</dbReference>
<proteinExistence type="inferred from homology"/>
<sequence>MTEDFLRRGLKLAHLRIVAGLAETGQIGLAADRLGITQPAASRLLAEVERISGHAIHARTGRGVALTPEGQALARRAARVLMEIADAGRELSELAKGAGGHVRLGSVTGPAMDRVLPALRAARLSLPQVTVEVVVATSDILGDQLLAGRIDFAIARLPDRAAAGLFEIAMLASEPVSLMVRRGHRLMTAMPLVPADLMAFDWVMPGPDAILRRTVLARLRALGLPDPPGRVSTSSFLLTLALLQQTNAIAPLARAVAERFTADPGSPYGVLPLDLGIEVEPFGLIRRAGASLTPAAERILALILQPPEG</sequence>
<dbReference type="GO" id="GO:0005829">
    <property type="term" value="C:cytosol"/>
    <property type="evidence" value="ECO:0007669"/>
    <property type="project" value="TreeGrafter"/>
</dbReference>